<evidence type="ECO:0000313" key="1">
    <source>
        <dbReference type="EMBL" id="SUP61403.1"/>
    </source>
</evidence>
<organism evidence="1 2">
    <name type="scientific">Weissella viridescens</name>
    <name type="common">Lactobacillus viridescens</name>
    <dbReference type="NCBI Taxonomy" id="1629"/>
    <lineage>
        <taxon>Bacteria</taxon>
        <taxon>Bacillati</taxon>
        <taxon>Bacillota</taxon>
        <taxon>Bacilli</taxon>
        <taxon>Lactobacillales</taxon>
        <taxon>Lactobacillaceae</taxon>
        <taxon>Weissella</taxon>
    </lineage>
</organism>
<dbReference type="Proteomes" id="UP000254621">
    <property type="component" value="Unassembled WGS sequence"/>
</dbReference>
<accession>A0A380P859</accession>
<evidence type="ECO:0000313" key="2">
    <source>
        <dbReference type="Proteomes" id="UP000254621"/>
    </source>
</evidence>
<sequence length="60" mass="6874">MPEFKEFRVGELFGDEDFEAIKQAKSQGDIPNDENLNTSVPYIVQSNQNNMFQGELIRHG</sequence>
<proteinExistence type="predicted"/>
<dbReference type="EMBL" id="UHIV01000007">
    <property type="protein sequence ID" value="SUP61403.1"/>
    <property type="molecule type" value="Genomic_DNA"/>
</dbReference>
<protein>
    <submittedName>
        <fullName evidence="1">Uncharacterized protein</fullName>
    </submittedName>
</protein>
<gene>
    <name evidence="1" type="ORF">NCTC13645_02559</name>
</gene>
<reference evidence="1 2" key="1">
    <citation type="submission" date="2018-06" db="EMBL/GenBank/DDBJ databases">
        <authorList>
            <consortium name="Pathogen Informatics"/>
            <person name="Doyle S."/>
        </authorList>
    </citation>
    <scope>NUCLEOTIDE SEQUENCE [LARGE SCALE GENOMIC DNA]</scope>
    <source>
        <strain evidence="1 2">NCTC13645</strain>
    </source>
</reference>
<dbReference type="AlphaFoldDB" id="A0A380P859"/>
<name>A0A380P859_WEIVI</name>